<comment type="caution">
    <text evidence="1">The sequence shown here is derived from an EMBL/GenBank/DDBJ whole genome shotgun (WGS) entry which is preliminary data.</text>
</comment>
<evidence type="ECO:0000313" key="2">
    <source>
        <dbReference type="Proteomes" id="UP001589750"/>
    </source>
</evidence>
<name>A0ABV5KA75_9ACTN</name>
<dbReference type="Proteomes" id="UP001589750">
    <property type="component" value="Unassembled WGS sequence"/>
</dbReference>
<sequence>MDRRDVHPHHLLRAVLGDRLVREILGDLDVDADEVLVTLDQHWLAAADTIDVEEIEAVGIDLPTVLAAINPPFDEPPDWGGRQLTVATRDLLMRALAVRGPTQAVRVGSSHLLLSLMSSRDPLVSATLRAHSLHGRAARGVVERWSRRAP</sequence>
<keyword evidence="2" id="KW-1185">Reference proteome</keyword>
<accession>A0ABV5KA75</accession>
<proteinExistence type="predicted"/>
<evidence type="ECO:0008006" key="3">
    <source>
        <dbReference type="Google" id="ProtNLM"/>
    </source>
</evidence>
<gene>
    <name evidence="1" type="ORF">ACFFRI_11350</name>
</gene>
<dbReference type="InterPro" id="IPR036628">
    <property type="entry name" value="Clp_N_dom_sf"/>
</dbReference>
<dbReference type="RefSeq" id="WP_140007761.1">
    <property type="nucleotide sequence ID" value="NZ_JBHMDG010000012.1"/>
</dbReference>
<organism evidence="1 2">
    <name type="scientific">Nocardioides plantarum</name>
    <dbReference type="NCBI Taxonomy" id="29299"/>
    <lineage>
        <taxon>Bacteria</taxon>
        <taxon>Bacillati</taxon>
        <taxon>Actinomycetota</taxon>
        <taxon>Actinomycetes</taxon>
        <taxon>Propionibacteriales</taxon>
        <taxon>Nocardioidaceae</taxon>
        <taxon>Nocardioides</taxon>
    </lineage>
</organism>
<evidence type="ECO:0000313" key="1">
    <source>
        <dbReference type="EMBL" id="MFB9313639.1"/>
    </source>
</evidence>
<dbReference type="Gene3D" id="1.10.1780.10">
    <property type="entry name" value="Clp, N-terminal domain"/>
    <property type="match status" value="1"/>
</dbReference>
<protein>
    <recommendedName>
        <fullName evidence="3">Clp R domain-containing protein</fullName>
    </recommendedName>
</protein>
<dbReference type="EMBL" id="JBHMDG010000012">
    <property type="protein sequence ID" value="MFB9313639.1"/>
    <property type="molecule type" value="Genomic_DNA"/>
</dbReference>
<reference evidence="1 2" key="1">
    <citation type="submission" date="2024-09" db="EMBL/GenBank/DDBJ databases">
        <authorList>
            <person name="Sun Q."/>
            <person name="Mori K."/>
        </authorList>
    </citation>
    <scope>NUCLEOTIDE SEQUENCE [LARGE SCALE GENOMIC DNA]</scope>
    <source>
        <strain evidence="1 2">JCM 9626</strain>
    </source>
</reference>